<dbReference type="Gene3D" id="3.20.20.70">
    <property type="entry name" value="Aldolase class I"/>
    <property type="match status" value="1"/>
</dbReference>
<dbReference type="SFLD" id="SFLDF00562">
    <property type="entry name" value="HemN-like__clustered_with_heat"/>
    <property type="match status" value="1"/>
</dbReference>
<evidence type="ECO:0000256" key="9">
    <source>
        <dbReference type="RuleBase" id="RU364116"/>
    </source>
</evidence>
<keyword evidence="8 9" id="KW-0143">Chaperone</keyword>
<dbReference type="InterPro" id="IPR006638">
    <property type="entry name" value="Elp3/MiaA/NifB-like_rSAM"/>
</dbReference>
<dbReference type="SFLD" id="SFLDF00288">
    <property type="entry name" value="HemN-like__clustered_with_nucl"/>
    <property type="match status" value="1"/>
</dbReference>
<dbReference type="PANTHER" id="PTHR13932:SF5">
    <property type="entry name" value="RADICAL S-ADENOSYL METHIONINE DOMAIN-CONTAINING PROTEIN 1, MITOCHONDRIAL"/>
    <property type="match status" value="1"/>
</dbReference>
<dbReference type="Pfam" id="PF06969">
    <property type="entry name" value="HemN_C"/>
    <property type="match status" value="1"/>
</dbReference>
<dbReference type="EMBL" id="UHFF01000002">
    <property type="protein sequence ID" value="SUN46839.1"/>
    <property type="molecule type" value="Genomic_DNA"/>
</dbReference>
<dbReference type="InterPro" id="IPR013785">
    <property type="entry name" value="Aldolase_TIM"/>
</dbReference>
<dbReference type="Proteomes" id="UP000254461">
    <property type="component" value="Unassembled WGS sequence"/>
</dbReference>
<sequence length="376" mass="42822">MSKKPTSAYVHIPFCTQICYYCDFSKVFIKNQPVDAYLEALIKEFESYQISSLKTLYIGGGTPTAITAKQLDYLLSHLQQHLQLDQLEEFTIEANPGDLTEDKIAVLRQSAVNRISLGVQTFNDKQLKQIGRSHTEAQIYATIASLKEAGFQNISIDLIYALPGQTIQQVKENVAKALSLDIPHLSLYSLILEHHTVFMNKMRRGKLHLPTEDLEAEMFEYIISEMESSGFEHYEISNFTKPGFESRHNLMYWNNDEYFGCGAGASGYLNGIRYRNRIPIQHYLKAVADGNARLSEEVLTKEEMMEEELFLGLRKKSGVSVSRFQEKFGLSFESRYGSVVRELQAQGLLVKDKDFVRMTKKGLFLGDSVAEKFILD</sequence>
<dbReference type="InterPro" id="IPR007197">
    <property type="entry name" value="rSAM"/>
</dbReference>
<dbReference type="CDD" id="cd01335">
    <property type="entry name" value="Radical_SAM"/>
    <property type="match status" value="1"/>
</dbReference>
<dbReference type="GO" id="GO:0006779">
    <property type="term" value="P:porphyrin-containing compound biosynthetic process"/>
    <property type="evidence" value="ECO:0007669"/>
    <property type="project" value="InterPro"/>
</dbReference>
<protein>
    <recommendedName>
        <fullName evidence="2 9">Heme chaperone HemW</fullName>
    </recommendedName>
</protein>
<dbReference type="AlphaFoldDB" id="A0A380JSG5"/>
<proteinExistence type="inferred from homology"/>
<evidence type="ECO:0000256" key="6">
    <source>
        <dbReference type="ARBA" id="ARBA00023004"/>
    </source>
</evidence>
<gene>
    <name evidence="11" type="primary">hemN</name>
    <name evidence="11" type="ORF">NCTC12092_01213</name>
</gene>
<dbReference type="Pfam" id="PF04055">
    <property type="entry name" value="Radical_SAM"/>
    <property type="match status" value="1"/>
</dbReference>
<dbReference type="SFLD" id="SFLDG01082">
    <property type="entry name" value="B12-binding_domain_containing"/>
    <property type="match status" value="1"/>
</dbReference>
<keyword evidence="11" id="KW-0560">Oxidoreductase</keyword>
<keyword evidence="7 9" id="KW-0411">Iron-sulfur</keyword>
<keyword evidence="9" id="KW-0004">4Fe-4S</keyword>
<evidence type="ECO:0000256" key="7">
    <source>
        <dbReference type="ARBA" id="ARBA00023014"/>
    </source>
</evidence>
<evidence type="ECO:0000256" key="5">
    <source>
        <dbReference type="ARBA" id="ARBA00022723"/>
    </source>
</evidence>
<dbReference type="GO" id="GO:0046872">
    <property type="term" value="F:metal ion binding"/>
    <property type="evidence" value="ECO:0007669"/>
    <property type="project" value="UniProtKB-UniRule"/>
</dbReference>
<comment type="function">
    <text evidence="9">Probably acts as a heme chaperone, transferring heme to an unknown acceptor. Binds one molecule of heme per monomer, possibly covalently. Binds 1 [4Fe-4S] cluster. The cluster is coordinated with 3 cysteines and an exchangeable S-adenosyl-L-methionine.</text>
</comment>
<feature type="domain" description="Radical SAM core" evidence="10">
    <location>
        <begin position="1"/>
        <end position="232"/>
    </location>
</feature>
<dbReference type="GO" id="GO:0005737">
    <property type="term" value="C:cytoplasm"/>
    <property type="evidence" value="ECO:0007669"/>
    <property type="project" value="UniProtKB-SubCell"/>
</dbReference>
<dbReference type="InterPro" id="IPR010723">
    <property type="entry name" value="HemN_C"/>
</dbReference>
<evidence type="ECO:0000256" key="2">
    <source>
        <dbReference type="ARBA" id="ARBA00017228"/>
    </source>
</evidence>
<dbReference type="SUPFAM" id="SSF102114">
    <property type="entry name" value="Radical SAM enzymes"/>
    <property type="match status" value="1"/>
</dbReference>
<keyword evidence="5 9" id="KW-0479">Metal-binding</keyword>
<organism evidence="11 12">
    <name type="scientific">Streptococcus equi subsp. equi</name>
    <dbReference type="NCBI Taxonomy" id="148942"/>
    <lineage>
        <taxon>Bacteria</taxon>
        <taxon>Bacillati</taxon>
        <taxon>Bacillota</taxon>
        <taxon>Bacilli</taxon>
        <taxon>Lactobacillales</taxon>
        <taxon>Streptococcaceae</taxon>
        <taxon>Streptococcus</taxon>
    </lineage>
</organism>
<evidence type="ECO:0000259" key="10">
    <source>
        <dbReference type="PROSITE" id="PS51918"/>
    </source>
</evidence>
<evidence type="ECO:0000256" key="8">
    <source>
        <dbReference type="ARBA" id="ARBA00023186"/>
    </source>
</evidence>
<comment type="subcellular location">
    <subcellularLocation>
        <location evidence="9">Cytoplasm</location>
    </subcellularLocation>
</comment>
<dbReference type="PANTHER" id="PTHR13932">
    <property type="entry name" value="COPROPORPHYRINIGEN III OXIDASE"/>
    <property type="match status" value="1"/>
</dbReference>
<dbReference type="InterPro" id="IPR058240">
    <property type="entry name" value="rSAM_sf"/>
</dbReference>
<accession>A0A380JSG5</accession>
<evidence type="ECO:0000256" key="1">
    <source>
        <dbReference type="ARBA" id="ARBA00006100"/>
    </source>
</evidence>
<evidence type="ECO:0000256" key="4">
    <source>
        <dbReference type="ARBA" id="ARBA00022691"/>
    </source>
</evidence>
<dbReference type="InterPro" id="IPR004559">
    <property type="entry name" value="HemW-like"/>
</dbReference>
<comment type="similarity">
    <text evidence="1">Belongs to the anaerobic coproporphyrinogen-III oxidase family. HemW subfamily.</text>
</comment>
<dbReference type="PROSITE" id="PS51918">
    <property type="entry name" value="RADICAL_SAM"/>
    <property type="match status" value="1"/>
</dbReference>
<evidence type="ECO:0000313" key="12">
    <source>
        <dbReference type="Proteomes" id="UP000254461"/>
    </source>
</evidence>
<dbReference type="SMART" id="SM00729">
    <property type="entry name" value="Elp3"/>
    <property type="match status" value="1"/>
</dbReference>
<keyword evidence="3 9" id="KW-0349">Heme</keyword>
<keyword evidence="6 9" id="KW-0408">Iron</keyword>
<dbReference type="NCBIfam" id="TIGR00539">
    <property type="entry name" value="hemN_rel"/>
    <property type="match status" value="1"/>
</dbReference>
<reference evidence="11 12" key="1">
    <citation type="submission" date="2018-06" db="EMBL/GenBank/DDBJ databases">
        <authorList>
            <consortium name="Pathogen Informatics"/>
            <person name="Doyle S."/>
        </authorList>
    </citation>
    <scope>NUCLEOTIDE SEQUENCE [LARGE SCALE GENOMIC DNA]</scope>
    <source>
        <strain evidence="11 12">NCTC12092</strain>
    </source>
</reference>
<keyword evidence="9" id="KW-0963">Cytoplasm</keyword>
<dbReference type="SFLD" id="SFLDG01065">
    <property type="entry name" value="anaerobic_coproporphyrinogen-I"/>
    <property type="match status" value="1"/>
</dbReference>
<keyword evidence="4 9" id="KW-0949">S-adenosyl-L-methionine</keyword>
<dbReference type="RefSeq" id="WP_115251054.1">
    <property type="nucleotide sequence ID" value="NZ_UHFF01000002.1"/>
</dbReference>
<dbReference type="SFLD" id="SFLDS00029">
    <property type="entry name" value="Radical_SAM"/>
    <property type="match status" value="1"/>
</dbReference>
<evidence type="ECO:0000313" key="11">
    <source>
        <dbReference type="EMBL" id="SUN46839.1"/>
    </source>
</evidence>
<dbReference type="GO" id="GO:0004109">
    <property type="term" value="F:coproporphyrinogen oxidase activity"/>
    <property type="evidence" value="ECO:0007669"/>
    <property type="project" value="InterPro"/>
</dbReference>
<evidence type="ECO:0000256" key="3">
    <source>
        <dbReference type="ARBA" id="ARBA00022617"/>
    </source>
</evidence>
<name>A0A380JSG5_9STRE</name>
<dbReference type="InterPro" id="IPR034505">
    <property type="entry name" value="Coproporphyrinogen-III_oxidase"/>
</dbReference>
<dbReference type="GO" id="GO:0051539">
    <property type="term" value="F:4 iron, 4 sulfur cluster binding"/>
    <property type="evidence" value="ECO:0007669"/>
    <property type="project" value="UniProtKB-UniRule"/>
</dbReference>